<evidence type="ECO:0000256" key="4">
    <source>
        <dbReference type="SAM" id="Phobius"/>
    </source>
</evidence>
<keyword evidence="2" id="KW-0378">Hydrolase</keyword>
<dbReference type="InterPro" id="IPR020422">
    <property type="entry name" value="TYR_PHOSPHATASE_DUAL_dom"/>
</dbReference>
<dbReference type="PROSITE" id="PS50206">
    <property type="entry name" value="RHODANESE_3"/>
    <property type="match status" value="1"/>
</dbReference>
<evidence type="ECO:0000313" key="7">
    <source>
        <dbReference type="EMBL" id="QIZ69587.1"/>
    </source>
</evidence>
<dbReference type="EC" id="3.1.3.48" evidence="1"/>
<dbReference type="SUPFAM" id="SSF52799">
    <property type="entry name" value="(Phosphotyrosine protein) phosphatases II"/>
    <property type="match status" value="1"/>
</dbReference>
<dbReference type="Pfam" id="PF00782">
    <property type="entry name" value="DSPc"/>
    <property type="match status" value="1"/>
</dbReference>
<sequence>MKYIVLFIGVGLFFTTLAVSLQGWGWLFLWPAVSFWLVAAAYAGLGYRVFGKQDNGRLAIWALMLMLPYLLVRWGIWHLEHRILKEDCYNEVAPGIFLGRRAFARELPQDINLIVDLTAEFPVLKEVIEGKSYVCLPTLDASVPSEAEFQKLVEQLVDWEGNIYLHCAIGHGRSATVAGALLIARGLADNAREAEEMLKTARPWVNLSQSQKGLLQQFKPVQSVQ</sequence>
<dbReference type="GO" id="GO:0004725">
    <property type="term" value="F:protein tyrosine phosphatase activity"/>
    <property type="evidence" value="ECO:0007669"/>
    <property type="project" value="UniProtKB-EC"/>
</dbReference>
<dbReference type="InterPro" id="IPR001763">
    <property type="entry name" value="Rhodanese-like_dom"/>
</dbReference>
<evidence type="ECO:0000256" key="3">
    <source>
        <dbReference type="ARBA" id="ARBA00022912"/>
    </source>
</evidence>
<evidence type="ECO:0000256" key="1">
    <source>
        <dbReference type="ARBA" id="ARBA00013064"/>
    </source>
</evidence>
<evidence type="ECO:0000259" key="6">
    <source>
        <dbReference type="PROSITE" id="PS50206"/>
    </source>
</evidence>
<dbReference type="KEGG" id="oxy:HCG48_02455"/>
<dbReference type="Proteomes" id="UP000500857">
    <property type="component" value="Chromosome"/>
</dbReference>
<dbReference type="PROSITE" id="PS50056">
    <property type="entry name" value="TYR_PHOSPHATASE_2"/>
    <property type="match status" value="1"/>
</dbReference>
<dbReference type="PANTHER" id="PTHR47216:SF4">
    <property type="entry name" value="OS01G0859400 PROTEIN"/>
    <property type="match status" value="1"/>
</dbReference>
<evidence type="ECO:0000259" key="5">
    <source>
        <dbReference type="PROSITE" id="PS50056"/>
    </source>
</evidence>
<proteinExistence type="predicted"/>
<feature type="domain" description="Tyrosine specific protein phosphatases" evidence="5">
    <location>
        <begin position="147"/>
        <end position="213"/>
    </location>
</feature>
<dbReference type="AlphaFoldDB" id="A0A6H1TTW1"/>
<evidence type="ECO:0000256" key="2">
    <source>
        <dbReference type="ARBA" id="ARBA00022801"/>
    </source>
</evidence>
<feature type="domain" description="Rhodanese" evidence="6">
    <location>
        <begin position="113"/>
        <end position="206"/>
    </location>
</feature>
<accession>A0A6H1TTW1</accession>
<feature type="transmembrane region" description="Helical" evidence="4">
    <location>
        <begin position="58"/>
        <end position="77"/>
    </location>
</feature>
<dbReference type="PANTHER" id="PTHR47216">
    <property type="match status" value="1"/>
</dbReference>
<gene>
    <name evidence="7" type="ORF">HCG48_02455</name>
</gene>
<dbReference type="Gene3D" id="3.90.190.10">
    <property type="entry name" value="Protein tyrosine phosphatase superfamily"/>
    <property type="match status" value="1"/>
</dbReference>
<keyword evidence="3" id="KW-0904">Protein phosphatase</keyword>
<dbReference type="InterPro" id="IPR029021">
    <property type="entry name" value="Prot-tyrosine_phosphatase-like"/>
</dbReference>
<feature type="transmembrane region" description="Helical" evidence="4">
    <location>
        <begin position="28"/>
        <end position="46"/>
    </location>
</feature>
<dbReference type="EMBL" id="CP051167">
    <property type="protein sequence ID" value="QIZ69587.1"/>
    <property type="molecule type" value="Genomic_DNA"/>
</dbReference>
<keyword evidence="4" id="KW-1133">Transmembrane helix</keyword>
<keyword evidence="4" id="KW-0472">Membrane</keyword>
<dbReference type="RefSeq" id="WP_168567744.1">
    <property type="nucleotide sequence ID" value="NZ_CP051167.1"/>
</dbReference>
<keyword evidence="4" id="KW-0812">Transmembrane</keyword>
<dbReference type="InterPro" id="IPR000340">
    <property type="entry name" value="Dual-sp_phosphatase_cat-dom"/>
</dbReference>
<keyword evidence="8" id="KW-1185">Reference proteome</keyword>
<organism evidence="7 8">
    <name type="scientific">Oxynema aestuarii AP17</name>
    <dbReference type="NCBI Taxonomy" id="2064643"/>
    <lineage>
        <taxon>Bacteria</taxon>
        <taxon>Bacillati</taxon>
        <taxon>Cyanobacteriota</taxon>
        <taxon>Cyanophyceae</taxon>
        <taxon>Oscillatoriophycideae</taxon>
        <taxon>Oscillatoriales</taxon>
        <taxon>Oscillatoriaceae</taxon>
        <taxon>Oxynema</taxon>
        <taxon>Oxynema aestuarii</taxon>
    </lineage>
</organism>
<dbReference type="InterPro" id="IPR016130">
    <property type="entry name" value="Tyr_Pase_AS"/>
</dbReference>
<evidence type="ECO:0000313" key="8">
    <source>
        <dbReference type="Proteomes" id="UP000500857"/>
    </source>
</evidence>
<name>A0A6H1TTW1_9CYAN</name>
<protein>
    <recommendedName>
        <fullName evidence="1">protein-tyrosine-phosphatase</fullName>
        <ecNumber evidence="1">3.1.3.48</ecNumber>
    </recommendedName>
</protein>
<dbReference type="SMART" id="SM00195">
    <property type="entry name" value="DSPc"/>
    <property type="match status" value="1"/>
</dbReference>
<dbReference type="InterPro" id="IPR000387">
    <property type="entry name" value="Tyr_Pase_dom"/>
</dbReference>
<dbReference type="PROSITE" id="PS00383">
    <property type="entry name" value="TYR_PHOSPHATASE_1"/>
    <property type="match status" value="1"/>
</dbReference>
<reference evidence="7 8" key="1">
    <citation type="submission" date="2020-04" db="EMBL/GenBank/DDBJ databases">
        <authorList>
            <person name="Basu S."/>
            <person name="Maruthanayagam V."/>
            <person name="Chakraborty S."/>
            <person name="Pramanik A."/>
            <person name="Mukherjee J."/>
            <person name="Brink B."/>
        </authorList>
    </citation>
    <scope>NUCLEOTIDE SEQUENCE [LARGE SCALE GENOMIC DNA]</scope>
    <source>
        <strain evidence="7 8">AP17</strain>
    </source>
</reference>